<protein>
    <submittedName>
        <fullName evidence="1">Uncharacterized protein</fullName>
    </submittedName>
</protein>
<evidence type="ECO:0000313" key="2">
    <source>
        <dbReference type="Proteomes" id="UP000218944"/>
    </source>
</evidence>
<comment type="caution">
    <text evidence="1">The sequence shown here is derived from an EMBL/GenBank/DDBJ whole genome shotgun (WGS) entry which is preliminary data.</text>
</comment>
<proteinExistence type="predicted"/>
<name>A0A2A2D1P4_9ACTN</name>
<dbReference type="Proteomes" id="UP000218944">
    <property type="component" value="Unassembled WGS sequence"/>
</dbReference>
<dbReference type="AlphaFoldDB" id="A0A2A2D1P4"/>
<evidence type="ECO:0000313" key="1">
    <source>
        <dbReference type="EMBL" id="PAU46398.1"/>
    </source>
</evidence>
<accession>A0A2A2D1P4</accession>
<sequence length="189" mass="21235">MYGTADRLARSLRPLHPWAQHATIPELSWALVDKVAEGWDERSINVWLREISPAIRFGCTTAWRPQRPHLYIAAQLRLDAWMREEALRRSSENDEGSVPNQEFLAALATLRASHGVHAVMSPLPGIEALSEDDLIDLRQAARAAYRRGDTALIINAVEELGWSAAGFLYGTGLVDRALRLTYARRICLH</sequence>
<keyword evidence="2" id="KW-1185">Reference proteome</keyword>
<gene>
    <name evidence="1" type="ORF">CK936_24335</name>
</gene>
<reference evidence="1 2" key="1">
    <citation type="submission" date="2017-08" db="EMBL/GenBank/DDBJ databases">
        <title>Genome sequence of Streptomyces albireticuli NRRL B-1670.</title>
        <authorList>
            <person name="Graham D.E."/>
            <person name="Mahan K.M."/>
            <person name="Klingeman D.M."/>
            <person name="Hettich R.L."/>
            <person name="Parry R.J."/>
            <person name="Spain J.C."/>
        </authorList>
    </citation>
    <scope>NUCLEOTIDE SEQUENCE [LARGE SCALE GENOMIC DNA]</scope>
    <source>
        <strain evidence="1 2">NRRL B-1670</strain>
    </source>
</reference>
<organism evidence="1 2">
    <name type="scientific">Streptomyces albireticuli</name>
    <dbReference type="NCBI Taxonomy" id="1940"/>
    <lineage>
        <taxon>Bacteria</taxon>
        <taxon>Bacillati</taxon>
        <taxon>Actinomycetota</taxon>
        <taxon>Actinomycetes</taxon>
        <taxon>Kitasatosporales</taxon>
        <taxon>Streptomycetaceae</taxon>
        <taxon>Streptomyces</taxon>
    </lineage>
</organism>
<dbReference type="EMBL" id="NSJV01000459">
    <property type="protein sequence ID" value="PAU46398.1"/>
    <property type="molecule type" value="Genomic_DNA"/>
</dbReference>